<protein>
    <submittedName>
        <fullName evidence="2 3">Uncharacterized protein</fullName>
    </submittedName>
</protein>
<dbReference type="Proteomes" id="UP000694005">
    <property type="component" value="Chromosome A01"/>
</dbReference>
<organism evidence="2">
    <name type="scientific">Brassica campestris</name>
    <name type="common">Field mustard</name>
    <dbReference type="NCBI Taxonomy" id="3711"/>
    <lineage>
        <taxon>Eukaryota</taxon>
        <taxon>Viridiplantae</taxon>
        <taxon>Streptophyta</taxon>
        <taxon>Embryophyta</taxon>
        <taxon>Tracheophyta</taxon>
        <taxon>Spermatophyta</taxon>
        <taxon>Magnoliopsida</taxon>
        <taxon>eudicotyledons</taxon>
        <taxon>Gunneridae</taxon>
        <taxon>Pentapetalae</taxon>
        <taxon>rosids</taxon>
        <taxon>malvids</taxon>
        <taxon>Brassicales</taxon>
        <taxon>Brassicaceae</taxon>
        <taxon>Brassiceae</taxon>
        <taxon>Brassica</taxon>
    </lineage>
</organism>
<accession>A0A3P5Z458</accession>
<name>A0A3P5Z458_BRACM</name>
<reference evidence="4" key="2">
    <citation type="journal article" date="2018" name="Hortic Res">
        <title>Improved Brassica rapa reference genome by single-molecule sequencing and chromosome conformation capture technologies.</title>
        <authorList>
            <person name="Zhang L."/>
            <person name="Cai X."/>
            <person name="Wu J."/>
            <person name="Liu M."/>
            <person name="Grob S."/>
            <person name="Cheng F."/>
            <person name="Liang J."/>
            <person name="Cai C."/>
            <person name="Liu Z."/>
            <person name="Liu B."/>
            <person name="Wang F."/>
            <person name="Li S."/>
            <person name="Liu F."/>
            <person name="Li X."/>
            <person name="Cheng L."/>
            <person name="Yang W."/>
            <person name="Li M.H."/>
            <person name="Grossniklaus U."/>
            <person name="Zheng H."/>
            <person name="Wang X."/>
        </authorList>
    </citation>
    <scope>NUCLEOTIDE SEQUENCE [LARGE SCALE GENOMIC DNA]</scope>
    <source>
        <strain evidence="4">cv. Chiifu-401-42</strain>
    </source>
</reference>
<gene>
    <name evidence="2" type="ORF">BRAA01T00321Z</name>
    <name evidence="1" type="ORF">BRAPAZ1V2_A01P03410.2</name>
</gene>
<proteinExistence type="predicted"/>
<dbReference type="EMBL" id="LR031571">
    <property type="protein sequence ID" value="VDC73819.1"/>
    <property type="molecule type" value="Genomic_DNA"/>
</dbReference>
<dbReference type="HOGENOM" id="CLU_2925843_0_0_1"/>
<dbReference type="OMA" id="CYLEPFY"/>
<dbReference type="EnsemblPlants" id="Bra011594.1">
    <property type="protein sequence ID" value="Bra011594.1-P"/>
    <property type="gene ID" value="Bra011594"/>
</dbReference>
<evidence type="ECO:0000313" key="2">
    <source>
        <dbReference type="EMBL" id="VDC73819.1"/>
    </source>
</evidence>
<dbReference type="Gramene" id="Bra011594.1">
    <property type="protein sequence ID" value="Bra011594.1-P"/>
    <property type="gene ID" value="Bra011594"/>
</dbReference>
<reference evidence="2" key="3">
    <citation type="submission" date="2018-11" db="EMBL/GenBank/DDBJ databases">
        <authorList>
            <consortium name="Genoscope - CEA"/>
            <person name="William W."/>
        </authorList>
    </citation>
    <scope>NUCLEOTIDE SEQUENCE</scope>
</reference>
<keyword evidence="4" id="KW-1185">Reference proteome</keyword>
<dbReference type="Gramene" id="A01p03410.2_BraZ1">
    <property type="protein sequence ID" value="A01p03410.2_BraZ1.CDS"/>
    <property type="gene ID" value="A01g03410.2_BraZ1"/>
</dbReference>
<evidence type="ECO:0000313" key="1">
    <source>
        <dbReference type="EMBL" id="CAG7886265.1"/>
    </source>
</evidence>
<accession>M4D537</accession>
<reference evidence="4" key="1">
    <citation type="journal article" date="2011" name="Nat. Genet.">
        <title>The genome of the mesopolyploid crop species Brassica rapa.</title>
        <authorList>
            <consortium name="Brassica rapa Genome Sequencing Project Consortium"/>
            <person name="Wang X."/>
            <person name="Wang H."/>
            <person name="Wang J."/>
            <person name="Sun R."/>
            <person name="Wu J."/>
            <person name="Liu S."/>
            <person name="Bai Y."/>
            <person name="Mun J.H."/>
            <person name="Bancroft I."/>
            <person name="Cheng F."/>
            <person name="Huang S."/>
            <person name="Li X."/>
            <person name="Hua W."/>
            <person name="Wang J."/>
            <person name="Wang X."/>
            <person name="Freeling M."/>
            <person name="Pires J.C."/>
            <person name="Paterson A.H."/>
            <person name="Chalhoub B."/>
            <person name="Wang B."/>
            <person name="Hayward A."/>
            <person name="Sharpe A.G."/>
            <person name="Park B.S."/>
            <person name="Weisshaar B."/>
            <person name="Liu B."/>
            <person name="Li B."/>
            <person name="Liu B."/>
            <person name="Tong C."/>
            <person name="Song C."/>
            <person name="Duran C."/>
            <person name="Peng C."/>
            <person name="Geng C."/>
            <person name="Koh C."/>
            <person name="Lin C."/>
            <person name="Edwards D."/>
            <person name="Mu D."/>
            <person name="Shen D."/>
            <person name="Soumpourou E."/>
            <person name="Li F."/>
            <person name="Fraser F."/>
            <person name="Conant G."/>
            <person name="Lassalle G."/>
            <person name="King G.J."/>
            <person name="Bonnema G."/>
            <person name="Tang H."/>
            <person name="Wang H."/>
            <person name="Belcram H."/>
            <person name="Zhou H."/>
            <person name="Hirakawa H."/>
            <person name="Abe H."/>
            <person name="Guo H."/>
            <person name="Wang H."/>
            <person name="Jin H."/>
            <person name="Parkin I.A."/>
            <person name="Batley J."/>
            <person name="Kim J.S."/>
            <person name="Just J."/>
            <person name="Li J."/>
            <person name="Xu J."/>
            <person name="Deng J."/>
            <person name="Kim J.A."/>
            <person name="Li J."/>
            <person name="Yu J."/>
            <person name="Meng J."/>
            <person name="Wang J."/>
            <person name="Min J."/>
            <person name="Poulain J."/>
            <person name="Wang J."/>
            <person name="Hatakeyama K."/>
            <person name="Wu K."/>
            <person name="Wang L."/>
            <person name="Fang L."/>
            <person name="Trick M."/>
            <person name="Links M.G."/>
            <person name="Zhao M."/>
            <person name="Jin M."/>
            <person name="Ramchiary N."/>
            <person name="Drou N."/>
            <person name="Berkman P.J."/>
            <person name="Cai Q."/>
            <person name="Huang Q."/>
            <person name="Li R."/>
            <person name="Tabata S."/>
            <person name="Cheng S."/>
            <person name="Zhang S."/>
            <person name="Zhang S."/>
            <person name="Huang S."/>
            <person name="Sato S."/>
            <person name="Sun S."/>
            <person name="Kwon S.J."/>
            <person name="Choi S.R."/>
            <person name="Lee T.H."/>
            <person name="Fan W."/>
            <person name="Zhao X."/>
            <person name="Tan X."/>
            <person name="Xu X."/>
            <person name="Wang Y."/>
            <person name="Qiu Y."/>
            <person name="Yin Y."/>
            <person name="Li Y."/>
            <person name="Du Y."/>
            <person name="Liao Y."/>
            <person name="Lim Y."/>
            <person name="Narusaka Y."/>
            <person name="Wang Y."/>
            <person name="Wang Z."/>
            <person name="Li Z."/>
            <person name="Wang Z."/>
            <person name="Xiong Z."/>
            <person name="Zhang Z."/>
        </authorList>
    </citation>
    <scope>NUCLEOTIDE SEQUENCE [LARGE SCALE GENOMIC DNA]</scope>
    <source>
        <strain evidence="4">cv. Chiifu-401-42</strain>
    </source>
</reference>
<sequence length="61" mass="7239">MRFKISIDASMTYHGQLPYQLDVPDLDVYCYLEPFYSDHRKVTLKLSDGSKFHFDSMDPLY</sequence>
<dbReference type="Proteomes" id="UP000011750">
    <property type="component" value="Chromosome A01"/>
</dbReference>
<dbReference type="EMBL" id="LS974617">
    <property type="protein sequence ID" value="CAG7886265.1"/>
    <property type="molecule type" value="Genomic_DNA"/>
</dbReference>
<evidence type="ECO:0000313" key="3">
    <source>
        <dbReference type="EnsemblPlants" id="Bra011594.1-P"/>
    </source>
</evidence>
<reference evidence="3" key="4">
    <citation type="submission" date="2023-03" db="UniProtKB">
        <authorList>
            <consortium name="EnsemblPlants"/>
        </authorList>
    </citation>
    <scope>IDENTIFICATION</scope>
    <source>
        <strain evidence="3">cv. Chiifu-401-42</strain>
    </source>
</reference>
<dbReference type="AlphaFoldDB" id="A0A3P5Z458"/>
<evidence type="ECO:0000313" key="4">
    <source>
        <dbReference type="Proteomes" id="UP000011750"/>
    </source>
</evidence>